<dbReference type="AlphaFoldDB" id="A0A9X7U6D9"/>
<gene>
    <name evidence="1" type="ORF">H3V42_22145</name>
</gene>
<organism evidence="1 2">
    <name type="scientific">Sphingobium yanoikuyae</name>
    <name type="common">Sphingomonas yanoikuyae</name>
    <dbReference type="NCBI Taxonomy" id="13690"/>
    <lineage>
        <taxon>Bacteria</taxon>
        <taxon>Pseudomonadati</taxon>
        <taxon>Pseudomonadota</taxon>
        <taxon>Alphaproteobacteria</taxon>
        <taxon>Sphingomonadales</taxon>
        <taxon>Sphingomonadaceae</taxon>
        <taxon>Sphingobium</taxon>
    </lineage>
</organism>
<name>A0A9X7U6D9_SPHYA</name>
<evidence type="ECO:0000313" key="2">
    <source>
        <dbReference type="Proteomes" id="UP000515377"/>
    </source>
</evidence>
<protein>
    <submittedName>
        <fullName evidence="1">Uncharacterized protein</fullName>
    </submittedName>
</protein>
<dbReference type="RefSeq" id="WP_185703924.1">
    <property type="nucleotide sequence ID" value="NZ_DAIPVG010000007.1"/>
</dbReference>
<dbReference type="EMBL" id="CP060122">
    <property type="protein sequence ID" value="QNG44538.1"/>
    <property type="molecule type" value="Genomic_DNA"/>
</dbReference>
<dbReference type="Proteomes" id="UP000515377">
    <property type="component" value="Chromosome"/>
</dbReference>
<sequence>MKTLIASHVFSAINPQGEKFEISIGLEIPAKDHEGIWWCPVHLSPFLNKFRPIAGGDSFQSICLSIALIRSVIDDFVEKGGQLPSSFHSSYPMGVMSED</sequence>
<proteinExistence type="predicted"/>
<reference evidence="1 2" key="1">
    <citation type="submission" date="2020-07" db="EMBL/GenBank/DDBJ databases">
        <title>Whole genome sequence of Sphingobium yanoikuyae A3.</title>
        <authorList>
            <person name="Han S.-S."/>
        </authorList>
    </citation>
    <scope>NUCLEOTIDE SEQUENCE [LARGE SCALE GENOMIC DNA]</scope>
    <source>
        <strain evidence="1 2">A3</strain>
    </source>
</reference>
<accession>A0A9X7U6D9</accession>
<evidence type="ECO:0000313" key="1">
    <source>
        <dbReference type="EMBL" id="QNG44538.1"/>
    </source>
</evidence>